<dbReference type="Proteomes" id="UP001202248">
    <property type="component" value="Unassembled WGS sequence"/>
</dbReference>
<organism evidence="3 4">
    <name type="scientific">Niabella ginsengisoli</name>
    <dbReference type="NCBI Taxonomy" id="522298"/>
    <lineage>
        <taxon>Bacteria</taxon>
        <taxon>Pseudomonadati</taxon>
        <taxon>Bacteroidota</taxon>
        <taxon>Chitinophagia</taxon>
        <taxon>Chitinophagales</taxon>
        <taxon>Chitinophagaceae</taxon>
        <taxon>Niabella</taxon>
    </lineage>
</organism>
<name>A0ABS9SFL8_9BACT</name>
<dbReference type="SUPFAM" id="SSF56712">
    <property type="entry name" value="Prokaryotic type I DNA topoisomerase"/>
    <property type="match status" value="1"/>
</dbReference>
<dbReference type="PANTHER" id="PTHR42785">
    <property type="entry name" value="DNA TOPOISOMERASE, TYPE IA, CORE"/>
    <property type="match status" value="1"/>
</dbReference>
<dbReference type="Pfam" id="PF13368">
    <property type="entry name" value="Toprim_C_rpt"/>
    <property type="match status" value="4"/>
</dbReference>
<dbReference type="Gene3D" id="1.10.460.10">
    <property type="entry name" value="Topoisomerase I, domain 2"/>
    <property type="match status" value="1"/>
</dbReference>
<evidence type="ECO:0000313" key="4">
    <source>
        <dbReference type="Proteomes" id="UP001202248"/>
    </source>
</evidence>
<evidence type="ECO:0000259" key="2">
    <source>
        <dbReference type="PROSITE" id="PS52039"/>
    </source>
</evidence>
<dbReference type="GO" id="GO:0016853">
    <property type="term" value="F:isomerase activity"/>
    <property type="evidence" value="ECO:0007669"/>
    <property type="project" value="UniProtKB-KW"/>
</dbReference>
<dbReference type="Pfam" id="PF01131">
    <property type="entry name" value="Topoisom_bac"/>
    <property type="match status" value="1"/>
</dbReference>
<protein>
    <submittedName>
        <fullName evidence="3">DNA topoisomerase</fullName>
        <ecNumber evidence="3">5.6.2.-</ecNumber>
    </submittedName>
</protein>
<sequence>MLTLKDDQIGKKTLSETTGAEKSKLFPTDLGLVVTDFLKQHFDDIMDYGFTARVENEFDDVAEGKLEWNNMIDGFYNPFKKDVDKTIETADRISGERELGKDPQSGKPVIARMGRFGPMVQIGSADDEETPKFASLQKGQSIETITFEEAMDLFKLPAVLGEFEGKEVSVNIGRFGPYVKLGDDFISIPKGEDPFSVNLDRAIELIKEKQQADAPIAHFEDKPVTKGKGRFGPFIKWNDMFINVPRRYNFENLSQQDINELIEAKVEKEANRYIQQWPEEKIALENGRWGPFVRFGKKMIKLGRKDDGEKYTADDLATVSLEDVKK</sequence>
<dbReference type="EMBL" id="JAKWBL010000001">
    <property type="protein sequence ID" value="MCH5597152.1"/>
    <property type="molecule type" value="Genomic_DNA"/>
</dbReference>
<dbReference type="InterPro" id="IPR000380">
    <property type="entry name" value="Topo_IA"/>
</dbReference>
<dbReference type="InterPro" id="IPR025589">
    <property type="entry name" value="Toprim_C_rpt"/>
</dbReference>
<dbReference type="EC" id="5.6.2.-" evidence="3"/>
<proteinExistence type="predicted"/>
<dbReference type="InterPro" id="IPR013824">
    <property type="entry name" value="Topo_IA_cen_sub1"/>
</dbReference>
<evidence type="ECO:0000256" key="1">
    <source>
        <dbReference type="ARBA" id="ARBA00023235"/>
    </source>
</evidence>
<dbReference type="PROSITE" id="PS52039">
    <property type="entry name" value="TOPO_IA_2"/>
    <property type="match status" value="1"/>
</dbReference>
<dbReference type="PANTHER" id="PTHR42785:SF1">
    <property type="entry name" value="DNA TOPOISOMERASE"/>
    <property type="match status" value="1"/>
</dbReference>
<keyword evidence="4" id="KW-1185">Reference proteome</keyword>
<dbReference type="InterPro" id="IPR023405">
    <property type="entry name" value="Topo_IA_core_domain"/>
</dbReference>
<accession>A0ABS9SFL8</accession>
<gene>
    <name evidence="3" type="ORF">MKP09_04110</name>
</gene>
<reference evidence="3 4" key="1">
    <citation type="submission" date="2022-02" db="EMBL/GenBank/DDBJ databases">
        <authorList>
            <person name="Min J."/>
        </authorList>
    </citation>
    <scope>NUCLEOTIDE SEQUENCE [LARGE SCALE GENOMIC DNA]</scope>
    <source>
        <strain evidence="3 4">GR10-1</strain>
    </source>
</reference>
<dbReference type="RefSeq" id="WP_240826557.1">
    <property type="nucleotide sequence ID" value="NZ_JAKWBL010000001.1"/>
</dbReference>
<evidence type="ECO:0000313" key="3">
    <source>
        <dbReference type="EMBL" id="MCH5597152.1"/>
    </source>
</evidence>
<comment type="caution">
    <text evidence="3">The sequence shown here is derived from an EMBL/GenBank/DDBJ whole genome shotgun (WGS) entry which is preliminary data.</text>
</comment>
<feature type="domain" description="Topo IA-type catalytic" evidence="2">
    <location>
        <begin position="1"/>
        <end position="83"/>
    </location>
</feature>
<dbReference type="InterPro" id="IPR013497">
    <property type="entry name" value="Topo_IA_cen"/>
</dbReference>
<keyword evidence="1 3" id="KW-0413">Isomerase</keyword>